<dbReference type="Proteomes" id="UP000326500">
    <property type="component" value="Unassembled WGS sequence"/>
</dbReference>
<evidence type="ECO:0000256" key="3">
    <source>
        <dbReference type="ARBA" id="ARBA00022630"/>
    </source>
</evidence>
<evidence type="ECO:0000313" key="7">
    <source>
        <dbReference type="EMBL" id="SDK23957.1"/>
    </source>
</evidence>
<dbReference type="InterPro" id="IPR005025">
    <property type="entry name" value="FMN_Rdtase-like_dom"/>
</dbReference>
<sequence>MATGKVILLCGSPRLEGNTAQVLAECAKVIEAEGLETETVLLAEKKILSCTACGLCSNGECALDDDLNEIIEKLRGAEGFIVGTPVYFGTARGDVMAALQRIGMVSMASDGFLSRMVGGPIAVARRGGHTATLQELLMFYLINDMIVPGSTYWNMVFGWAPGEALTDEEGMRTVRRFAENVAYLIKKLH</sequence>
<comment type="similarity">
    <text evidence="5">Belongs to the SsuE family. Isf subfamily.</text>
</comment>
<dbReference type="PANTHER" id="PTHR43278">
    <property type="entry name" value="NAD(P)H-DEPENDENT FMN-CONTAINING OXIDOREDUCTASE YWQN-RELATED"/>
    <property type="match status" value="1"/>
</dbReference>
<dbReference type="EMBL" id="FNFT01000005">
    <property type="protein sequence ID" value="SDK23957.1"/>
    <property type="molecule type" value="Genomic_DNA"/>
</dbReference>
<dbReference type="STRING" id="2200.GCA_001571405_01807"/>
<dbReference type="Gene3D" id="3.40.50.360">
    <property type="match status" value="1"/>
</dbReference>
<dbReference type="InterPro" id="IPR051796">
    <property type="entry name" value="ISF_SsuE-like"/>
</dbReference>
<protein>
    <submittedName>
        <fullName evidence="7">Multimeric flavodoxin WrbA</fullName>
    </submittedName>
</protein>
<keyword evidence="4" id="KW-0288">FMN</keyword>
<organism evidence="7 8">
    <name type="scientific">Methanoculleus thermophilus</name>
    <dbReference type="NCBI Taxonomy" id="2200"/>
    <lineage>
        <taxon>Archaea</taxon>
        <taxon>Methanobacteriati</taxon>
        <taxon>Methanobacteriota</taxon>
        <taxon>Stenosarchaea group</taxon>
        <taxon>Methanomicrobia</taxon>
        <taxon>Methanomicrobiales</taxon>
        <taxon>Methanomicrobiaceae</taxon>
        <taxon>Methanoculleus</taxon>
    </lineage>
</organism>
<reference evidence="7 8" key="1">
    <citation type="submission" date="2016-10" db="EMBL/GenBank/DDBJ databases">
        <authorList>
            <person name="Varghese N."/>
            <person name="Submissions S."/>
        </authorList>
    </citation>
    <scope>NUCLEOTIDE SEQUENCE [LARGE SCALE GENOMIC DNA]</scope>
    <source>
        <strain evidence="7 8">DSM 2373</strain>
    </source>
</reference>
<keyword evidence="8" id="KW-1185">Reference proteome</keyword>
<feature type="domain" description="NADPH-dependent FMN reductase-like" evidence="6">
    <location>
        <begin position="5"/>
        <end position="159"/>
    </location>
</feature>
<dbReference type="OrthoDB" id="9059at2157"/>
<dbReference type="RefSeq" id="WP_066958142.1">
    <property type="nucleotide sequence ID" value="NZ_BCNX01000008.1"/>
</dbReference>
<dbReference type="InterPro" id="IPR029039">
    <property type="entry name" value="Flavoprotein-like_sf"/>
</dbReference>
<dbReference type="AlphaFoldDB" id="A0A1G9A9H0"/>
<evidence type="ECO:0000256" key="1">
    <source>
        <dbReference type="ARBA" id="ARBA00001917"/>
    </source>
</evidence>
<evidence type="ECO:0000256" key="5">
    <source>
        <dbReference type="ARBA" id="ARBA00038292"/>
    </source>
</evidence>
<dbReference type="PANTHER" id="PTHR43278:SF4">
    <property type="entry name" value="NAD(P)H-DEPENDENT FMN-CONTAINING OXIDOREDUCTASE YWQN-RELATED"/>
    <property type="match status" value="1"/>
</dbReference>
<keyword evidence="3" id="KW-0285">Flavoprotein</keyword>
<dbReference type="GO" id="GO:0016491">
    <property type="term" value="F:oxidoreductase activity"/>
    <property type="evidence" value="ECO:0007669"/>
    <property type="project" value="InterPro"/>
</dbReference>
<comment type="cofactor">
    <cofactor evidence="2">
        <name>[4Fe-4S] cluster</name>
        <dbReference type="ChEBI" id="CHEBI:49883"/>
    </cofactor>
</comment>
<proteinExistence type="inferred from homology"/>
<dbReference type="Pfam" id="PF03358">
    <property type="entry name" value="FMN_red"/>
    <property type="match status" value="1"/>
</dbReference>
<gene>
    <name evidence="7" type="ORF">SAMN04488571_105239</name>
</gene>
<evidence type="ECO:0000259" key="6">
    <source>
        <dbReference type="Pfam" id="PF03358"/>
    </source>
</evidence>
<evidence type="ECO:0000256" key="4">
    <source>
        <dbReference type="ARBA" id="ARBA00022643"/>
    </source>
</evidence>
<evidence type="ECO:0000313" key="8">
    <source>
        <dbReference type="Proteomes" id="UP000326500"/>
    </source>
</evidence>
<dbReference type="SUPFAM" id="SSF52218">
    <property type="entry name" value="Flavoproteins"/>
    <property type="match status" value="1"/>
</dbReference>
<name>A0A1G9A9H0_9EURY</name>
<accession>A0A1G9A9H0</accession>
<comment type="cofactor">
    <cofactor evidence="1">
        <name>FMN</name>
        <dbReference type="ChEBI" id="CHEBI:58210"/>
    </cofactor>
</comment>
<evidence type="ECO:0000256" key="2">
    <source>
        <dbReference type="ARBA" id="ARBA00001966"/>
    </source>
</evidence>